<accession>A0A6G1CV70</accession>
<evidence type="ECO:0000313" key="2">
    <source>
        <dbReference type="Proteomes" id="UP000479710"/>
    </source>
</evidence>
<sequence>MTGSPKVHGVIRLVDDDSEIYIAGMEDRKGHRSTVVGWVQAWGESPAVAMGVAPQRWQV</sequence>
<dbReference type="AlphaFoldDB" id="A0A6G1CV70"/>
<dbReference type="Proteomes" id="UP000479710">
    <property type="component" value="Unassembled WGS sequence"/>
</dbReference>
<organism evidence="1 2">
    <name type="scientific">Oryza meyeriana var. granulata</name>
    <dbReference type="NCBI Taxonomy" id="110450"/>
    <lineage>
        <taxon>Eukaryota</taxon>
        <taxon>Viridiplantae</taxon>
        <taxon>Streptophyta</taxon>
        <taxon>Embryophyta</taxon>
        <taxon>Tracheophyta</taxon>
        <taxon>Spermatophyta</taxon>
        <taxon>Magnoliopsida</taxon>
        <taxon>Liliopsida</taxon>
        <taxon>Poales</taxon>
        <taxon>Poaceae</taxon>
        <taxon>BOP clade</taxon>
        <taxon>Oryzoideae</taxon>
        <taxon>Oryzeae</taxon>
        <taxon>Oryzinae</taxon>
        <taxon>Oryza</taxon>
        <taxon>Oryza meyeriana</taxon>
    </lineage>
</organism>
<evidence type="ECO:0000313" key="1">
    <source>
        <dbReference type="EMBL" id="KAF0904056.1"/>
    </source>
</evidence>
<reference evidence="1 2" key="1">
    <citation type="submission" date="2019-11" db="EMBL/GenBank/DDBJ databases">
        <title>Whole genome sequence of Oryza granulata.</title>
        <authorList>
            <person name="Li W."/>
        </authorList>
    </citation>
    <scope>NUCLEOTIDE SEQUENCE [LARGE SCALE GENOMIC DNA]</scope>
    <source>
        <strain evidence="2">cv. Menghai</strain>
        <tissue evidence="1">Leaf</tissue>
    </source>
</reference>
<gene>
    <name evidence="1" type="ORF">E2562_031735</name>
</gene>
<keyword evidence="2" id="KW-1185">Reference proteome</keyword>
<comment type="caution">
    <text evidence="1">The sequence shown here is derived from an EMBL/GenBank/DDBJ whole genome shotgun (WGS) entry which is preliminary data.</text>
</comment>
<proteinExistence type="predicted"/>
<dbReference type="EMBL" id="SPHZ02000008">
    <property type="protein sequence ID" value="KAF0904056.1"/>
    <property type="molecule type" value="Genomic_DNA"/>
</dbReference>
<protein>
    <submittedName>
        <fullName evidence="1">Uncharacterized protein</fullName>
    </submittedName>
</protein>
<name>A0A6G1CV70_9ORYZ</name>